<gene>
    <name evidence="1" type="ORF">G3480_26470</name>
</gene>
<comment type="caution">
    <text evidence="1">The sequence shown here is derived from an EMBL/GenBank/DDBJ whole genome shotgun (WGS) entry which is preliminary data.</text>
</comment>
<protein>
    <submittedName>
        <fullName evidence="1">Type II toxin-antitoxin system VapC family toxin</fullName>
    </submittedName>
</protein>
<sequence length="160" mass="17669">MKPVVYIESSVISYLVSRPSRDIIIAGRQALTLEWWENEKQRFDLRVSALVEDEIGRGDPSAAERRLALIERIPSLAATDNALLLSERLIAEKAIPAGSEDDALYIAIAATQGVDYLLTWNFKHINNAETKKLITRIVESLGYVCPLLCSPEELGGTSNG</sequence>
<reference evidence="1 2" key="2">
    <citation type="submission" date="2020-02" db="EMBL/GenBank/DDBJ databases">
        <title>Genome sequences of Thiorhodococcus mannitoliphagus and Thiorhodococcus minor, purple sulfur photosynthetic bacteria in the gammaproteobacterial family, Chromatiaceae.</title>
        <authorList>
            <person name="Aviles F.A."/>
            <person name="Meyer T.E."/>
            <person name="Kyndt J.A."/>
        </authorList>
    </citation>
    <scope>NUCLEOTIDE SEQUENCE [LARGE SCALE GENOMIC DNA]</scope>
    <source>
        <strain evidence="1 2">DSM 18266</strain>
    </source>
</reference>
<dbReference type="AlphaFoldDB" id="A0A6P1E487"/>
<organism evidence="1 2">
    <name type="scientific">Thiorhodococcus mannitoliphagus</name>
    <dbReference type="NCBI Taxonomy" id="329406"/>
    <lineage>
        <taxon>Bacteria</taxon>
        <taxon>Pseudomonadati</taxon>
        <taxon>Pseudomonadota</taxon>
        <taxon>Gammaproteobacteria</taxon>
        <taxon>Chromatiales</taxon>
        <taxon>Chromatiaceae</taxon>
        <taxon>Thiorhodococcus</taxon>
    </lineage>
</organism>
<dbReference type="EMBL" id="JAAIJR010000311">
    <property type="protein sequence ID" value="NEX23766.1"/>
    <property type="molecule type" value="Genomic_DNA"/>
</dbReference>
<keyword evidence="2" id="KW-1185">Reference proteome</keyword>
<proteinExistence type="predicted"/>
<dbReference type="CDD" id="cd18687">
    <property type="entry name" value="PIN_VapC-like"/>
    <property type="match status" value="1"/>
</dbReference>
<evidence type="ECO:0000313" key="1">
    <source>
        <dbReference type="EMBL" id="NEX23766.1"/>
    </source>
</evidence>
<dbReference type="Proteomes" id="UP000471640">
    <property type="component" value="Unassembled WGS sequence"/>
</dbReference>
<accession>A0A6P1E487</accession>
<evidence type="ECO:0000313" key="2">
    <source>
        <dbReference type="Proteomes" id="UP000471640"/>
    </source>
</evidence>
<reference evidence="2" key="1">
    <citation type="journal article" date="2020" name="Microbiol. Resour. Announc.">
        <title>Draft Genome Sequences of Thiorhodococcus mannitoliphagus and Thiorhodococcus minor, Purple Sulfur Photosynthetic Bacteria in the Gammaproteobacterial Family Chromatiaceae.</title>
        <authorList>
            <person name="Aviles F.A."/>
            <person name="Meyer T.E."/>
            <person name="Kyndt J.A."/>
        </authorList>
    </citation>
    <scope>NUCLEOTIDE SEQUENCE [LARGE SCALE GENOMIC DNA]</scope>
    <source>
        <strain evidence="2">DSM 18266</strain>
    </source>
</reference>
<dbReference type="InterPro" id="IPR029060">
    <property type="entry name" value="PIN-like_dom_sf"/>
</dbReference>
<dbReference type="SUPFAM" id="SSF88723">
    <property type="entry name" value="PIN domain-like"/>
    <property type="match status" value="1"/>
</dbReference>
<name>A0A6P1E487_9GAMM</name>